<feature type="compositionally biased region" description="Low complexity" evidence="7">
    <location>
        <begin position="606"/>
        <end position="620"/>
    </location>
</feature>
<dbReference type="PROSITE" id="PS50893">
    <property type="entry name" value="ABC_TRANSPORTER_2"/>
    <property type="match status" value="1"/>
</dbReference>
<gene>
    <name evidence="11" type="ORF">LLUC11_0672</name>
</gene>
<feature type="transmembrane region" description="Helical" evidence="8">
    <location>
        <begin position="158"/>
        <end position="178"/>
    </location>
</feature>
<dbReference type="SUPFAM" id="SSF52540">
    <property type="entry name" value="P-loop containing nucleoside triphosphate hydrolases"/>
    <property type="match status" value="1"/>
</dbReference>
<accession>A0AAC9R473</accession>
<dbReference type="InterPro" id="IPR014216">
    <property type="entry name" value="ABC_transptr_CydD"/>
</dbReference>
<dbReference type="Pfam" id="PF00664">
    <property type="entry name" value="ABC_membrane"/>
    <property type="match status" value="1"/>
</dbReference>
<feature type="region of interest" description="Disordered" evidence="7">
    <location>
        <begin position="572"/>
        <end position="620"/>
    </location>
</feature>
<keyword evidence="6 8" id="KW-0472">Membrane</keyword>
<feature type="transmembrane region" description="Helical" evidence="8">
    <location>
        <begin position="236"/>
        <end position="262"/>
    </location>
</feature>
<evidence type="ECO:0000313" key="11">
    <source>
        <dbReference type="EMBL" id="ARE13006.1"/>
    </source>
</evidence>
<keyword evidence="5 8" id="KW-1133">Transmembrane helix</keyword>
<sequence>MIDKSLFELPGVRRIFPILGILAVFQFIAISGQALFLATAITKLWQGQLFSHTIPWVLGFFACFLSREIINFGRSKALDKLAYQLATKLRGDMLDKFFRLGPVAIANLGSGSAATTVITGIDQVENYIKLVLSKVLNMMIIPMLILIPVYFLDWQSGIVLTLTFPFAIIFMILLGYAAQGRAERQYKTFQYLSNHFLDSLRGISTLKYFGLSKDYSNSIYKTSEDFRKETMGALRIAMLSTFALDFFASLSVAVVALFLGLRLMSGDILLFPALAALILAPEYFLPLRDFASDYHATLNGKNALAAVNEVLSTEENTLSVLTEKITWSANSQLQLTELGKIYDTGRGISNVNLSVNGFKKIAIVGNSGSGKSTLLSMLAGFLKPTAGEIKLNEQSLTSLTDENYRQSVQLIPQKTYIFAGTFRENLAFYEPDSTDDEIKAAAKLAGLESLIDEIGLDGQIGASGRTISGGQAQRVALARAFLSHTRNILFLDEPTAHLDIETELEIKANILPLLENKLVFIATHRLHWLSSMDLVIVLNEGQVAGIGTPEQLLSENTYYQKLLSQMRGVDDDKNLLDNKTSESVKDQEEKESERSNFSSVNDKSTDSSVSQASSDNGGQK</sequence>
<dbReference type="InterPro" id="IPR027417">
    <property type="entry name" value="P-loop_NTPase"/>
</dbReference>
<dbReference type="InterPro" id="IPR011527">
    <property type="entry name" value="ABC1_TM_dom"/>
</dbReference>
<evidence type="ECO:0000256" key="6">
    <source>
        <dbReference type="ARBA" id="ARBA00023136"/>
    </source>
</evidence>
<feature type="transmembrane region" description="Helical" evidence="8">
    <location>
        <begin position="135"/>
        <end position="152"/>
    </location>
</feature>
<evidence type="ECO:0000256" key="1">
    <source>
        <dbReference type="ARBA" id="ARBA00004651"/>
    </source>
</evidence>
<dbReference type="SUPFAM" id="SSF90123">
    <property type="entry name" value="ABC transporter transmembrane region"/>
    <property type="match status" value="1"/>
</dbReference>
<dbReference type="GO" id="GO:0042883">
    <property type="term" value="P:cysteine transport"/>
    <property type="evidence" value="ECO:0007669"/>
    <property type="project" value="InterPro"/>
</dbReference>
<organism evidence="11 12">
    <name type="scientific">Lactococcus lactis subsp. lactis</name>
    <name type="common">Streptococcus lactis</name>
    <dbReference type="NCBI Taxonomy" id="1360"/>
    <lineage>
        <taxon>Bacteria</taxon>
        <taxon>Bacillati</taxon>
        <taxon>Bacillota</taxon>
        <taxon>Bacilli</taxon>
        <taxon>Lactobacillales</taxon>
        <taxon>Streptococcaceae</taxon>
        <taxon>Lactococcus</taxon>
    </lineage>
</organism>
<name>A0AAC9R473_LACLL</name>
<dbReference type="EMBL" id="CP015904">
    <property type="protein sequence ID" value="ARE13006.1"/>
    <property type="molecule type" value="Genomic_DNA"/>
</dbReference>
<evidence type="ECO:0000259" key="10">
    <source>
        <dbReference type="PROSITE" id="PS50929"/>
    </source>
</evidence>
<dbReference type="SMART" id="SM00382">
    <property type="entry name" value="AAA"/>
    <property type="match status" value="1"/>
</dbReference>
<feature type="transmembrane region" description="Helical" evidence="8">
    <location>
        <begin position="15"/>
        <end position="41"/>
    </location>
</feature>
<dbReference type="InterPro" id="IPR003439">
    <property type="entry name" value="ABC_transporter-like_ATP-bd"/>
</dbReference>
<evidence type="ECO:0000256" key="2">
    <source>
        <dbReference type="ARBA" id="ARBA00022692"/>
    </source>
</evidence>
<protein>
    <submittedName>
        <fullName evidence="11">ABC-type transport system for cytochrome bd biosynthesis ATPase and permease component</fullName>
    </submittedName>
</protein>
<keyword evidence="2 8" id="KW-0812">Transmembrane</keyword>
<dbReference type="GO" id="GO:0016887">
    <property type="term" value="F:ATP hydrolysis activity"/>
    <property type="evidence" value="ECO:0007669"/>
    <property type="project" value="InterPro"/>
</dbReference>
<dbReference type="PROSITE" id="PS50929">
    <property type="entry name" value="ABC_TM1F"/>
    <property type="match status" value="1"/>
</dbReference>
<feature type="transmembrane region" description="Helical" evidence="8">
    <location>
        <begin position="53"/>
        <end position="70"/>
    </location>
</feature>
<feature type="domain" description="ABC transporter" evidence="9">
    <location>
        <begin position="333"/>
        <end position="565"/>
    </location>
</feature>
<evidence type="ECO:0000256" key="3">
    <source>
        <dbReference type="ARBA" id="ARBA00022741"/>
    </source>
</evidence>
<feature type="domain" description="ABC transmembrane type-1" evidence="10">
    <location>
        <begin position="18"/>
        <end position="299"/>
    </location>
</feature>
<dbReference type="InterPro" id="IPR039421">
    <property type="entry name" value="Type_1_exporter"/>
</dbReference>
<evidence type="ECO:0000313" key="12">
    <source>
        <dbReference type="Proteomes" id="UP000192067"/>
    </source>
</evidence>
<dbReference type="PROSITE" id="PS00211">
    <property type="entry name" value="ABC_TRANSPORTER_1"/>
    <property type="match status" value="1"/>
</dbReference>
<dbReference type="PANTHER" id="PTHR24221:SF614">
    <property type="entry name" value="GLUTATHIONE_L-CYSTEINE TRANSPORT SYSTEM ATP-BINDING_PERMEASE PROTEIN CYDC"/>
    <property type="match status" value="1"/>
</dbReference>
<evidence type="ECO:0000256" key="7">
    <source>
        <dbReference type="SAM" id="MobiDB-lite"/>
    </source>
</evidence>
<dbReference type="InterPro" id="IPR003593">
    <property type="entry name" value="AAA+_ATPase"/>
</dbReference>
<dbReference type="Pfam" id="PF00005">
    <property type="entry name" value="ABC_tran"/>
    <property type="match status" value="1"/>
</dbReference>
<dbReference type="Proteomes" id="UP000192067">
    <property type="component" value="Chromosome"/>
</dbReference>
<dbReference type="InterPro" id="IPR017871">
    <property type="entry name" value="ABC_transporter-like_CS"/>
</dbReference>
<reference evidence="11 12" key="1">
    <citation type="journal article" date="2017" name="BMC Genomics">
        <title>Comparative and functional genomics of the Lactococcus lactis taxon; insights into evolution and niche adaptation.</title>
        <authorList>
            <person name="Kelleher P."/>
            <person name="Bottacini F."/>
            <person name="Mahony J."/>
            <person name="Kilcawley K.N."/>
            <person name="van Sinderen D."/>
        </authorList>
    </citation>
    <scope>NUCLEOTIDE SEQUENCE [LARGE SCALE GENOMIC DNA]</scope>
    <source>
        <strain evidence="11 12">UC11</strain>
    </source>
</reference>
<dbReference type="RefSeq" id="WP_128192778.1">
    <property type="nucleotide sequence ID" value="NZ_CP015903.2"/>
</dbReference>
<dbReference type="PANTHER" id="PTHR24221">
    <property type="entry name" value="ATP-BINDING CASSETTE SUB-FAMILY B"/>
    <property type="match status" value="1"/>
</dbReference>
<dbReference type="GO" id="GO:0140359">
    <property type="term" value="F:ABC-type transporter activity"/>
    <property type="evidence" value="ECO:0007669"/>
    <property type="project" value="InterPro"/>
</dbReference>
<keyword evidence="4" id="KW-0067">ATP-binding</keyword>
<dbReference type="Gene3D" id="3.40.50.300">
    <property type="entry name" value="P-loop containing nucleotide triphosphate hydrolases"/>
    <property type="match status" value="1"/>
</dbReference>
<evidence type="ECO:0000259" key="9">
    <source>
        <dbReference type="PROSITE" id="PS50893"/>
    </source>
</evidence>
<dbReference type="GO" id="GO:0005524">
    <property type="term" value="F:ATP binding"/>
    <property type="evidence" value="ECO:0007669"/>
    <property type="project" value="UniProtKB-KW"/>
</dbReference>
<comment type="subcellular location">
    <subcellularLocation>
        <location evidence="1">Cell membrane</location>
        <topology evidence="1">Multi-pass membrane protein</topology>
    </subcellularLocation>
</comment>
<dbReference type="Gene3D" id="1.20.1560.10">
    <property type="entry name" value="ABC transporter type 1, transmembrane domain"/>
    <property type="match status" value="1"/>
</dbReference>
<evidence type="ECO:0000256" key="8">
    <source>
        <dbReference type="SAM" id="Phobius"/>
    </source>
</evidence>
<feature type="compositionally biased region" description="Basic and acidic residues" evidence="7">
    <location>
        <begin position="572"/>
        <end position="594"/>
    </location>
</feature>
<evidence type="ECO:0000256" key="4">
    <source>
        <dbReference type="ARBA" id="ARBA00022840"/>
    </source>
</evidence>
<proteinExistence type="predicted"/>
<dbReference type="GO" id="GO:0034040">
    <property type="term" value="F:ATPase-coupled lipid transmembrane transporter activity"/>
    <property type="evidence" value="ECO:0007669"/>
    <property type="project" value="TreeGrafter"/>
</dbReference>
<evidence type="ECO:0000256" key="5">
    <source>
        <dbReference type="ARBA" id="ARBA00022989"/>
    </source>
</evidence>
<dbReference type="AlphaFoldDB" id="A0AAC9R473"/>
<dbReference type="InterPro" id="IPR036640">
    <property type="entry name" value="ABC1_TM_sf"/>
</dbReference>
<feature type="transmembrane region" description="Helical" evidence="8">
    <location>
        <begin position="268"/>
        <end position="285"/>
    </location>
</feature>
<keyword evidence="3" id="KW-0547">Nucleotide-binding</keyword>
<dbReference type="CDD" id="cd18584">
    <property type="entry name" value="ABC_6TM_AarD_CydD"/>
    <property type="match status" value="1"/>
</dbReference>
<dbReference type="NCBIfam" id="TIGR02857">
    <property type="entry name" value="CydD"/>
    <property type="match status" value="1"/>
</dbReference>
<dbReference type="GO" id="GO:0005886">
    <property type="term" value="C:plasma membrane"/>
    <property type="evidence" value="ECO:0007669"/>
    <property type="project" value="UniProtKB-SubCell"/>
</dbReference>